<dbReference type="PROSITE" id="PS50833">
    <property type="entry name" value="BRIX"/>
    <property type="match status" value="1"/>
</dbReference>
<evidence type="ECO:0000256" key="5">
    <source>
        <dbReference type="SAM" id="MobiDB-lite"/>
    </source>
</evidence>
<accession>A0A4Z1T4B9</accession>
<evidence type="ECO:0000256" key="3">
    <source>
        <dbReference type="ARBA" id="ARBA00023242"/>
    </source>
</evidence>
<dbReference type="GO" id="GO:0000463">
    <property type="term" value="P:maturation of LSU-rRNA from tricistronic rRNA transcript (SSU-rRNA, 5.8S rRNA, LSU-rRNA)"/>
    <property type="evidence" value="ECO:0007669"/>
    <property type="project" value="TreeGrafter"/>
</dbReference>
<dbReference type="Proteomes" id="UP000315496">
    <property type="component" value="Chromosome 1"/>
</dbReference>
<dbReference type="GO" id="GO:0019843">
    <property type="term" value="F:rRNA binding"/>
    <property type="evidence" value="ECO:0007669"/>
    <property type="project" value="UniProtKB-UniRule"/>
</dbReference>
<sequence>MNPKHHDVKPKALTPQPKTVKGRRHLRKVAPKIVENNKSALFVQGRTANDECNHLLLELLGLHKPLGLKREFKDKEANPFVDPDPLETAIKRFDCSLFCTTTHSKKRPVNFVFGRTFDGSILDMIELGVDFSLGLNDIRSLQPQIGSKPIIVFQGDGWDNDSIFITCKSILLDFFRGPTVAQIAHASLRHCHVFFAFGDEHTQRRRIFMRSYYLCSRSELESNQKIQALYRATADGITIIPMGPNVDFTIRRVKKADPDAFDEALKRPVVTAPTKVSGIKNAFRDEIGRTMGVVYTSRQDLTKIATRRFKGLHEPKVPLRVGGDTRPDDSGSDD</sequence>
<dbReference type="InterPro" id="IPR039770">
    <property type="entry name" value="Rpf2"/>
</dbReference>
<dbReference type="GO" id="GO:0000027">
    <property type="term" value="P:ribosomal large subunit assembly"/>
    <property type="evidence" value="ECO:0007669"/>
    <property type="project" value="InterPro"/>
</dbReference>
<organism evidence="7 8">
    <name type="scientific">Giardia muris</name>
    <dbReference type="NCBI Taxonomy" id="5742"/>
    <lineage>
        <taxon>Eukaryota</taxon>
        <taxon>Metamonada</taxon>
        <taxon>Diplomonadida</taxon>
        <taxon>Hexamitidae</taxon>
        <taxon>Giardiinae</taxon>
        <taxon>Giardia</taxon>
    </lineage>
</organism>
<dbReference type="VEuPathDB" id="GiardiaDB:GMRT_13099"/>
<dbReference type="Pfam" id="PF04427">
    <property type="entry name" value="Brix"/>
    <property type="match status" value="1"/>
</dbReference>
<evidence type="ECO:0000313" key="7">
    <source>
        <dbReference type="EMBL" id="TNJ30508.1"/>
    </source>
</evidence>
<proteinExistence type="inferred from homology"/>
<protein>
    <recommendedName>
        <fullName evidence="4">Ribosome production factor 2 homolog</fullName>
    </recommendedName>
    <alternativeName>
        <fullName evidence="4">Ribosome biogenesis protein RPF2 homolog</fullName>
    </alternativeName>
</protein>
<dbReference type="AlphaFoldDB" id="A0A4Z1T4B9"/>
<feature type="domain" description="Brix" evidence="6">
    <location>
        <begin position="38"/>
        <end position="259"/>
    </location>
</feature>
<dbReference type="EMBL" id="VDLU01000001">
    <property type="protein sequence ID" value="TNJ30508.1"/>
    <property type="molecule type" value="Genomic_DNA"/>
</dbReference>
<dbReference type="OrthoDB" id="407658at2759"/>
<dbReference type="InterPro" id="IPR007109">
    <property type="entry name" value="Brix"/>
</dbReference>
<keyword evidence="8" id="KW-1185">Reference proteome</keyword>
<dbReference type="PANTHER" id="PTHR12728:SF0">
    <property type="entry name" value="RIBOSOME PRODUCTION FACTOR 2 HOMOLOG"/>
    <property type="match status" value="1"/>
</dbReference>
<evidence type="ECO:0000256" key="4">
    <source>
        <dbReference type="RuleBase" id="RU367086"/>
    </source>
</evidence>
<keyword evidence="3 4" id="KW-0539">Nucleus</keyword>
<reference evidence="7 8" key="1">
    <citation type="submission" date="2019-05" db="EMBL/GenBank/DDBJ databases">
        <title>The compact genome of Giardia muris reveals important steps in the evolution of intestinal protozoan parasites.</title>
        <authorList>
            <person name="Xu F."/>
            <person name="Jimenez-Gonzalez A."/>
            <person name="Einarsson E."/>
            <person name="Astvaldsson A."/>
            <person name="Peirasmaki D."/>
            <person name="Eckmann L."/>
            <person name="Andersson J.O."/>
            <person name="Svard S.G."/>
            <person name="Jerlstrom-Hultqvist J."/>
        </authorList>
    </citation>
    <scope>NUCLEOTIDE SEQUENCE [LARGE SCALE GENOMIC DNA]</scope>
    <source>
        <strain evidence="7 8">Roberts-Thomson</strain>
    </source>
</reference>
<evidence type="ECO:0000259" key="6">
    <source>
        <dbReference type="PROSITE" id="PS50833"/>
    </source>
</evidence>
<dbReference type="SMART" id="SM00879">
    <property type="entry name" value="Brix"/>
    <property type="match status" value="1"/>
</dbReference>
<comment type="subcellular location">
    <subcellularLocation>
        <location evidence="1 4">Nucleus</location>
        <location evidence="1 4">Nucleolus</location>
    </subcellularLocation>
</comment>
<gene>
    <name evidence="7" type="ORF">GMRT_13099</name>
</gene>
<evidence type="ECO:0000256" key="1">
    <source>
        <dbReference type="ARBA" id="ARBA00004604"/>
    </source>
</evidence>
<comment type="caution">
    <text evidence="7">The sequence shown here is derived from an EMBL/GenBank/DDBJ whole genome shotgun (WGS) entry which is preliminary data.</text>
</comment>
<feature type="region of interest" description="Disordered" evidence="5">
    <location>
        <begin position="315"/>
        <end position="334"/>
    </location>
</feature>
<feature type="region of interest" description="Disordered" evidence="5">
    <location>
        <begin position="1"/>
        <end position="22"/>
    </location>
</feature>
<evidence type="ECO:0000313" key="8">
    <source>
        <dbReference type="Proteomes" id="UP000315496"/>
    </source>
</evidence>
<dbReference type="PANTHER" id="PTHR12728">
    <property type="entry name" value="BRIX DOMAIN CONTAINING PROTEIN"/>
    <property type="match status" value="1"/>
</dbReference>
<dbReference type="GO" id="GO:0005730">
    <property type="term" value="C:nucleolus"/>
    <property type="evidence" value="ECO:0007669"/>
    <property type="project" value="UniProtKB-SubCell"/>
</dbReference>
<comment type="similarity">
    <text evidence="2 4">Belongs to the RPF2 family.</text>
</comment>
<name>A0A4Z1T4B9_GIAMU</name>
<evidence type="ECO:0000256" key="2">
    <source>
        <dbReference type="ARBA" id="ARBA00010782"/>
    </source>
</evidence>